<sequence length="170" mass="20394">MNTLNLMLPYNFFVLNLVNITWSDILFAIKQRFLTYEAAIEHAIHVINREELPSNDVIELACLDKEEDIDLYLDKLSSSISEKDYSMAKEKNLYLILKWVFENKNNYSDPLEVVECIYADFDYPEEISRFVRYMPTNQPMLYSLELNIERLYKNWNDYLEKQKKRYSVSD</sequence>
<reference evidence="1 2" key="1">
    <citation type="submission" date="2017-06" db="EMBL/GenBank/DDBJ databases">
        <title>Complete genome sequence of Paenibacillus donghaensis KCTC 13049T isolated from East Sea sediment, South Korea.</title>
        <authorList>
            <person name="Jung B.K."/>
            <person name="Hong S.-J."/>
            <person name="Shin J.-H."/>
        </authorList>
    </citation>
    <scope>NUCLEOTIDE SEQUENCE [LARGE SCALE GENOMIC DNA]</scope>
    <source>
        <strain evidence="1 2">KCTC 13049</strain>
    </source>
</reference>
<organism evidence="1 2">
    <name type="scientific">Paenibacillus donghaensis</name>
    <dbReference type="NCBI Taxonomy" id="414771"/>
    <lineage>
        <taxon>Bacteria</taxon>
        <taxon>Bacillati</taxon>
        <taxon>Bacillota</taxon>
        <taxon>Bacilli</taxon>
        <taxon>Bacillales</taxon>
        <taxon>Paenibacillaceae</taxon>
        <taxon>Paenibacillus</taxon>
    </lineage>
</organism>
<protein>
    <recommendedName>
        <fullName evidence="3">DUF2247 domain-containing protein</fullName>
    </recommendedName>
</protein>
<dbReference type="AlphaFoldDB" id="A0A2Z2K5J1"/>
<evidence type="ECO:0000313" key="1">
    <source>
        <dbReference type="EMBL" id="ASA19814.1"/>
    </source>
</evidence>
<dbReference type="PIRSF" id="PIRSF015278">
    <property type="entry name" value="UCP015278"/>
    <property type="match status" value="1"/>
</dbReference>
<dbReference type="OrthoDB" id="2882291at2"/>
<dbReference type="KEGG" id="pdh:B9T62_02720"/>
<gene>
    <name evidence="1" type="ORF">B9T62_02720</name>
</gene>
<proteinExistence type="predicted"/>
<dbReference type="EMBL" id="CP021780">
    <property type="protein sequence ID" value="ASA19814.1"/>
    <property type="molecule type" value="Genomic_DNA"/>
</dbReference>
<evidence type="ECO:0008006" key="3">
    <source>
        <dbReference type="Google" id="ProtNLM"/>
    </source>
</evidence>
<dbReference type="Proteomes" id="UP000249890">
    <property type="component" value="Chromosome"/>
</dbReference>
<name>A0A2Z2K5J1_9BACL</name>
<dbReference type="InterPro" id="IPR016630">
    <property type="entry name" value="UCP015278"/>
</dbReference>
<evidence type="ECO:0000313" key="2">
    <source>
        <dbReference type="Proteomes" id="UP000249890"/>
    </source>
</evidence>
<accession>A0A2Z2K5J1</accession>
<dbReference type="Pfam" id="PF10004">
    <property type="entry name" value="DUF2247"/>
    <property type="match status" value="1"/>
</dbReference>
<keyword evidence="2" id="KW-1185">Reference proteome</keyword>